<dbReference type="Proteomes" id="UP001275084">
    <property type="component" value="Unassembled WGS sequence"/>
</dbReference>
<evidence type="ECO:0000259" key="1">
    <source>
        <dbReference type="Pfam" id="PF06985"/>
    </source>
</evidence>
<accession>A0AAJ0HDF5</accession>
<dbReference type="Pfam" id="PF06985">
    <property type="entry name" value="HET"/>
    <property type="match status" value="1"/>
</dbReference>
<proteinExistence type="predicted"/>
<dbReference type="PANTHER" id="PTHR24148">
    <property type="entry name" value="ANKYRIN REPEAT DOMAIN-CONTAINING PROTEIN 39 HOMOLOG-RELATED"/>
    <property type="match status" value="1"/>
</dbReference>
<reference evidence="2" key="2">
    <citation type="submission" date="2023-06" db="EMBL/GenBank/DDBJ databases">
        <authorList>
            <consortium name="Lawrence Berkeley National Laboratory"/>
            <person name="Haridas S."/>
            <person name="Hensen N."/>
            <person name="Bonometti L."/>
            <person name="Westerberg I."/>
            <person name="Brannstrom I.O."/>
            <person name="Guillou S."/>
            <person name="Cros-Aarteil S."/>
            <person name="Calhoun S."/>
            <person name="Kuo A."/>
            <person name="Mondo S."/>
            <person name="Pangilinan J."/>
            <person name="Riley R."/>
            <person name="Labutti K."/>
            <person name="Andreopoulos B."/>
            <person name="Lipzen A."/>
            <person name="Chen C."/>
            <person name="Yanf M."/>
            <person name="Daum C."/>
            <person name="Ng V."/>
            <person name="Clum A."/>
            <person name="Steindorff A."/>
            <person name="Ohm R."/>
            <person name="Martin F."/>
            <person name="Silar P."/>
            <person name="Natvig D."/>
            <person name="Lalanne C."/>
            <person name="Gautier V."/>
            <person name="Ament-Velasquez S.L."/>
            <person name="Kruys A."/>
            <person name="Hutchinson M.I."/>
            <person name="Powell A.J."/>
            <person name="Barry K."/>
            <person name="Miller A.N."/>
            <person name="Grigoriev I.V."/>
            <person name="Debuchy R."/>
            <person name="Gladieux P."/>
            <person name="Thoren M.H."/>
            <person name="Johannesson H."/>
        </authorList>
    </citation>
    <scope>NUCLEOTIDE SEQUENCE</scope>
    <source>
        <strain evidence="2">CBS 955.72</strain>
    </source>
</reference>
<evidence type="ECO:0000313" key="3">
    <source>
        <dbReference type="Proteomes" id="UP001275084"/>
    </source>
</evidence>
<dbReference type="InterPro" id="IPR052895">
    <property type="entry name" value="HetReg/Transcr_Mod"/>
</dbReference>
<feature type="domain" description="Heterokaryon incompatibility" evidence="1">
    <location>
        <begin position="22"/>
        <end position="127"/>
    </location>
</feature>
<organism evidence="2 3">
    <name type="scientific">Lasiosphaeria hispida</name>
    <dbReference type="NCBI Taxonomy" id="260671"/>
    <lineage>
        <taxon>Eukaryota</taxon>
        <taxon>Fungi</taxon>
        <taxon>Dikarya</taxon>
        <taxon>Ascomycota</taxon>
        <taxon>Pezizomycotina</taxon>
        <taxon>Sordariomycetes</taxon>
        <taxon>Sordariomycetidae</taxon>
        <taxon>Sordariales</taxon>
        <taxon>Lasiosphaeriaceae</taxon>
        <taxon>Lasiosphaeria</taxon>
    </lineage>
</organism>
<dbReference type="InterPro" id="IPR010730">
    <property type="entry name" value="HET"/>
</dbReference>
<name>A0AAJ0HDF5_9PEZI</name>
<sequence length="211" mass="23716">MFSSGLTPSASTKPIWPSEAAKSRKWAPIYKSAEIVLAWLGESLDDTGQGGPLEFQLAFDFFKSLSATALEFSGNNEELLKLEWMASQPELWTETDALGMFPRSFMWRAALRLLDLPYWERCWIFQEVALGNKLLLCTVGLSCDFEHLKGAMSTLSQLGKGLELGSKIKTIRDVRVRQASRDTNYGARWLDSTYGSTLRATHPKDHIYAVL</sequence>
<gene>
    <name evidence="2" type="ORF">B0T25DRAFT_581868</name>
</gene>
<evidence type="ECO:0000313" key="2">
    <source>
        <dbReference type="EMBL" id="KAK3348783.1"/>
    </source>
</evidence>
<comment type="caution">
    <text evidence="2">The sequence shown here is derived from an EMBL/GenBank/DDBJ whole genome shotgun (WGS) entry which is preliminary data.</text>
</comment>
<dbReference type="PANTHER" id="PTHR24148:SF64">
    <property type="entry name" value="HETEROKARYON INCOMPATIBILITY DOMAIN-CONTAINING PROTEIN"/>
    <property type="match status" value="1"/>
</dbReference>
<reference evidence="2" key="1">
    <citation type="journal article" date="2023" name="Mol. Phylogenet. Evol.">
        <title>Genome-scale phylogeny and comparative genomics of the fungal order Sordariales.</title>
        <authorList>
            <person name="Hensen N."/>
            <person name="Bonometti L."/>
            <person name="Westerberg I."/>
            <person name="Brannstrom I.O."/>
            <person name="Guillou S."/>
            <person name="Cros-Aarteil S."/>
            <person name="Calhoun S."/>
            <person name="Haridas S."/>
            <person name="Kuo A."/>
            <person name="Mondo S."/>
            <person name="Pangilinan J."/>
            <person name="Riley R."/>
            <person name="LaButti K."/>
            <person name="Andreopoulos B."/>
            <person name="Lipzen A."/>
            <person name="Chen C."/>
            <person name="Yan M."/>
            <person name="Daum C."/>
            <person name="Ng V."/>
            <person name="Clum A."/>
            <person name="Steindorff A."/>
            <person name="Ohm R.A."/>
            <person name="Martin F."/>
            <person name="Silar P."/>
            <person name="Natvig D.O."/>
            <person name="Lalanne C."/>
            <person name="Gautier V."/>
            <person name="Ament-Velasquez S.L."/>
            <person name="Kruys A."/>
            <person name="Hutchinson M.I."/>
            <person name="Powell A.J."/>
            <person name="Barry K."/>
            <person name="Miller A.N."/>
            <person name="Grigoriev I.V."/>
            <person name="Debuchy R."/>
            <person name="Gladieux P."/>
            <person name="Hiltunen Thoren M."/>
            <person name="Johannesson H."/>
        </authorList>
    </citation>
    <scope>NUCLEOTIDE SEQUENCE</scope>
    <source>
        <strain evidence="2">CBS 955.72</strain>
    </source>
</reference>
<keyword evidence="3" id="KW-1185">Reference proteome</keyword>
<dbReference type="AlphaFoldDB" id="A0AAJ0HDF5"/>
<protein>
    <recommendedName>
        <fullName evidence="1">Heterokaryon incompatibility domain-containing protein</fullName>
    </recommendedName>
</protein>
<dbReference type="EMBL" id="JAUIQD010000005">
    <property type="protein sequence ID" value="KAK3348783.1"/>
    <property type="molecule type" value="Genomic_DNA"/>
</dbReference>